<reference evidence="2 3" key="1">
    <citation type="submission" date="2015-07" db="EMBL/GenBank/DDBJ databases">
        <title>Comparative genomics of the Sigatoka disease complex on banana suggests a link between parallel evolutionary changes in Pseudocercospora fijiensis and Pseudocercospora eumusae and increased virulence on the banana host.</title>
        <authorList>
            <person name="Chang T.-C."/>
            <person name="Salvucci A."/>
            <person name="Crous P.W."/>
            <person name="Stergiopoulos I."/>
        </authorList>
    </citation>
    <scope>NUCLEOTIDE SEQUENCE [LARGE SCALE GENOMIC DNA]</scope>
    <source>
        <strain evidence="2 3">CBS 114824</strain>
    </source>
</reference>
<keyword evidence="3" id="KW-1185">Reference proteome</keyword>
<dbReference type="STRING" id="321146.A0A139HGU6"/>
<sequence length="637" mass="72382">MATAVATQTETQQPEAQKVQLADRTKPEQTSKATFNGLSEELKGEIVERVIRPSDLKNVCLVSKQLHSLAVRPLYRNVALDLGSNNDNRLTAFVNPRNIGLKHIRQLRLYLAEVRDKCNQEQQAQFATRMILEFLPEDTLEEFSYYRNSWCPWRPFSTDNLLLLYKRQRKMKWLEVMDLDRDVLPELKKNAKLQQNMFTHARKLALYPENRETLNLSGYFVEKCKDQLEELIVHCHWHDLSSGSNIESRELNDSATEPGLLSRSIFGHMLPFEQCTPLKSLRSLRLHKVGLRHCADTWCKFINFHDLEYLRLYHCTGADTLLGQLSKSSHLPKNLKVLEFQHRDNPDNEALLALDGFLCLVSGLRDLVIDLENVKSMPAAAGVVRHGKTLELLNVHCAQDSHGTPLSSDCDSEELVWDTEDFEKICKASKDLEQLSCAWPHTSLIRSPSEEWKAFESSCGHLKNMVTLHITTWPSNKPSTQLLPRMVYENLLQGLAQRGFEMAAGTKTFPTLAVTDDSDDEDEASAANTNTNEDSTDSQPAKLRLIAFGTSDKIYEREDSKNQTIFLRSSCVDADGKSKPYAAPIGWCARQFVEPRSEVLDFVLHRSGDRDNHPPVSDYHEGRVRSGWGGVGDEDDV</sequence>
<feature type="compositionally biased region" description="Low complexity" evidence="1">
    <location>
        <begin position="1"/>
        <end position="17"/>
    </location>
</feature>
<evidence type="ECO:0000313" key="3">
    <source>
        <dbReference type="Proteomes" id="UP000070133"/>
    </source>
</evidence>
<protein>
    <recommendedName>
        <fullName evidence="4">F-box domain-containing protein</fullName>
    </recommendedName>
</protein>
<feature type="compositionally biased region" description="Basic and acidic residues" evidence="1">
    <location>
        <begin position="607"/>
        <end position="624"/>
    </location>
</feature>
<feature type="region of interest" description="Disordered" evidence="1">
    <location>
        <begin position="1"/>
        <end position="31"/>
    </location>
</feature>
<gene>
    <name evidence="2" type="ORF">AC578_2788</name>
</gene>
<feature type="compositionally biased region" description="Polar residues" evidence="1">
    <location>
        <begin position="528"/>
        <end position="539"/>
    </location>
</feature>
<feature type="region of interest" description="Disordered" evidence="1">
    <location>
        <begin position="515"/>
        <end position="542"/>
    </location>
</feature>
<name>A0A139HGU6_9PEZI</name>
<dbReference type="AlphaFoldDB" id="A0A139HGU6"/>
<evidence type="ECO:0008006" key="4">
    <source>
        <dbReference type="Google" id="ProtNLM"/>
    </source>
</evidence>
<dbReference type="Proteomes" id="UP000070133">
    <property type="component" value="Unassembled WGS sequence"/>
</dbReference>
<evidence type="ECO:0000313" key="2">
    <source>
        <dbReference type="EMBL" id="KXT01668.1"/>
    </source>
</evidence>
<dbReference type="OrthoDB" id="5284003at2759"/>
<comment type="caution">
    <text evidence="2">The sequence shown here is derived from an EMBL/GenBank/DDBJ whole genome shotgun (WGS) entry which is preliminary data.</text>
</comment>
<evidence type="ECO:0000256" key="1">
    <source>
        <dbReference type="SAM" id="MobiDB-lite"/>
    </source>
</evidence>
<organism evidence="2 3">
    <name type="scientific">Pseudocercospora eumusae</name>
    <dbReference type="NCBI Taxonomy" id="321146"/>
    <lineage>
        <taxon>Eukaryota</taxon>
        <taxon>Fungi</taxon>
        <taxon>Dikarya</taxon>
        <taxon>Ascomycota</taxon>
        <taxon>Pezizomycotina</taxon>
        <taxon>Dothideomycetes</taxon>
        <taxon>Dothideomycetidae</taxon>
        <taxon>Mycosphaerellales</taxon>
        <taxon>Mycosphaerellaceae</taxon>
        <taxon>Pseudocercospora</taxon>
    </lineage>
</organism>
<feature type="region of interest" description="Disordered" evidence="1">
    <location>
        <begin position="607"/>
        <end position="637"/>
    </location>
</feature>
<accession>A0A139HGU6</accession>
<dbReference type="EMBL" id="LFZN01000051">
    <property type="protein sequence ID" value="KXT01668.1"/>
    <property type="molecule type" value="Genomic_DNA"/>
</dbReference>
<proteinExistence type="predicted"/>